<dbReference type="InParanoid" id="I1BZ73"/>
<reference evidence="1 2" key="1">
    <citation type="journal article" date="2009" name="PLoS Genet.">
        <title>Genomic analysis of the basal lineage fungus Rhizopus oryzae reveals a whole-genome duplication.</title>
        <authorList>
            <person name="Ma L.-J."/>
            <person name="Ibrahim A.S."/>
            <person name="Skory C."/>
            <person name="Grabherr M.G."/>
            <person name="Burger G."/>
            <person name="Butler M."/>
            <person name="Elias M."/>
            <person name="Idnurm A."/>
            <person name="Lang B.F."/>
            <person name="Sone T."/>
            <person name="Abe A."/>
            <person name="Calvo S.E."/>
            <person name="Corrochano L.M."/>
            <person name="Engels R."/>
            <person name="Fu J."/>
            <person name="Hansberg W."/>
            <person name="Kim J.-M."/>
            <person name="Kodira C.D."/>
            <person name="Koehrsen M.J."/>
            <person name="Liu B."/>
            <person name="Miranda-Saavedra D."/>
            <person name="O'Leary S."/>
            <person name="Ortiz-Castellanos L."/>
            <person name="Poulter R."/>
            <person name="Rodriguez-Romero J."/>
            <person name="Ruiz-Herrera J."/>
            <person name="Shen Y.-Q."/>
            <person name="Zeng Q."/>
            <person name="Galagan J."/>
            <person name="Birren B.W."/>
            <person name="Cuomo C.A."/>
            <person name="Wickes B.L."/>
        </authorList>
    </citation>
    <scope>NUCLEOTIDE SEQUENCE [LARGE SCALE GENOMIC DNA]</scope>
    <source>
        <strain evidence="2">RA 99-880 / ATCC MYA-4621 / FGSC 9543 / NRRL 43880</strain>
    </source>
</reference>
<dbReference type="Proteomes" id="UP000009138">
    <property type="component" value="Unassembled WGS sequence"/>
</dbReference>
<accession>I1BZ73</accession>
<proteinExistence type="predicted"/>
<dbReference type="EMBL" id="CH476735">
    <property type="protein sequence ID" value="EIE81503.1"/>
    <property type="molecule type" value="Genomic_DNA"/>
</dbReference>
<evidence type="ECO:0000313" key="2">
    <source>
        <dbReference type="Proteomes" id="UP000009138"/>
    </source>
</evidence>
<name>I1BZ73_RHIO9</name>
<keyword evidence="2" id="KW-1185">Reference proteome</keyword>
<sequence length="87" mass="10153">MNNHTNELRLHQSAKKHIQKPAPWNTALDITMLEHVKNRFANPQKLVSEVYEVMPGKEILYAVNEARHSYSDEELKKTKVTFHGLRT</sequence>
<dbReference type="GeneID" id="93613179"/>
<evidence type="ECO:0000313" key="1">
    <source>
        <dbReference type="EMBL" id="EIE81503.1"/>
    </source>
</evidence>
<dbReference type="VEuPathDB" id="FungiDB:RO3G_06208"/>
<dbReference type="AlphaFoldDB" id="I1BZ73"/>
<gene>
    <name evidence="1" type="ORF">RO3G_06208</name>
</gene>
<organism evidence="1 2">
    <name type="scientific">Rhizopus delemar (strain RA 99-880 / ATCC MYA-4621 / FGSC 9543 / NRRL 43880)</name>
    <name type="common">Mucormycosis agent</name>
    <name type="synonym">Rhizopus arrhizus var. delemar</name>
    <dbReference type="NCBI Taxonomy" id="246409"/>
    <lineage>
        <taxon>Eukaryota</taxon>
        <taxon>Fungi</taxon>
        <taxon>Fungi incertae sedis</taxon>
        <taxon>Mucoromycota</taxon>
        <taxon>Mucoromycotina</taxon>
        <taxon>Mucoromycetes</taxon>
        <taxon>Mucorales</taxon>
        <taxon>Mucorineae</taxon>
        <taxon>Rhizopodaceae</taxon>
        <taxon>Rhizopus</taxon>
    </lineage>
</organism>
<dbReference type="RefSeq" id="XP_067516899.1">
    <property type="nucleotide sequence ID" value="XM_067660798.1"/>
</dbReference>
<protein>
    <submittedName>
        <fullName evidence="1">Uncharacterized protein</fullName>
    </submittedName>
</protein>